<sequence>NSKLKDLSIEIGIYVTICQMFSSLRTQKTEKDSEKEAPPEWLTPLTEQEETSVRNALSSSNRRIVLVTHKNSNIDITGETIQCLRQGSWLNDEVINVYLALLKEREMRDPGKFLKCHFFNTFFFRKLVNGNGGYNFQSVKRWTTRRKLGYFLWDCEKIFVPIHKEVHWCLAIINKKEKKFQYLDSLRGTDRHVLNVLSRYTVDEAKDKTGQDIDISSWEHEFVSDLPAQENGFDCGMFMIKYVDFHSRRDAGLCFSQEHMEYFRRRTAKEILELIA</sequence>
<dbReference type="GO" id="GO:0005634">
    <property type="term" value="C:nucleus"/>
    <property type="evidence" value="ECO:0007669"/>
    <property type="project" value="TreeGrafter"/>
</dbReference>
<proteinExistence type="inferred from homology"/>
<evidence type="ECO:0000256" key="6">
    <source>
        <dbReference type="SAM" id="MobiDB-lite"/>
    </source>
</evidence>
<keyword evidence="5" id="KW-0788">Thiol protease</keyword>
<dbReference type="EMBL" id="AUSU01000386">
    <property type="protein sequence ID" value="EPS73592.1"/>
    <property type="molecule type" value="Genomic_DNA"/>
</dbReference>
<dbReference type="PANTHER" id="PTHR12606">
    <property type="entry name" value="SENTRIN/SUMO-SPECIFIC PROTEASE"/>
    <property type="match status" value="1"/>
</dbReference>
<dbReference type="MEROPS" id="C48.A02"/>
<dbReference type="PANTHER" id="PTHR12606:SF1">
    <property type="entry name" value="UBIQUITIN-LIKE-SPECIFIC PROTEASE 1A"/>
    <property type="match status" value="1"/>
</dbReference>
<dbReference type="PROSITE" id="PS50600">
    <property type="entry name" value="ULP_PROTEASE"/>
    <property type="match status" value="1"/>
</dbReference>
<keyword evidence="3" id="KW-0833">Ubl conjugation pathway</keyword>
<evidence type="ECO:0000256" key="1">
    <source>
        <dbReference type="ARBA" id="ARBA00005234"/>
    </source>
</evidence>
<keyword evidence="2" id="KW-0645">Protease</keyword>
<keyword evidence="4" id="KW-0378">Hydrolase</keyword>
<evidence type="ECO:0000259" key="7">
    <source>
        <dbReference type="PROSITE" id="PS50600"/>
    </source>
</evidence>
<comment type="caution">
    <text evidence="8">The sequence shown here is derived from an EMBL/GenBank/DDBJ whole genome shotgun (WGS) entry which is preliminary data.</text>
</comment>
<dbReference type="OrthoDB" id="910833at2759"/>
<keyword evidence="9" id="KW-1185">Reference proteome</keyword>
<dbReference type="InterPro" id="IPR038765">
    <property type="entry name" value="Papain-like_cys_pep_sf"/>
</dbReference>
<evidence type="ECO:0000256" key="3">
    <source>
        <dbReference type="ARBA" id="ARBA00022786"/>
    </source>
</evidence>
<organism evidence="8 9">
    <name type="scientific">Genlisea aurea</name>
    <dbReference type="NCBI Taxonomy" id="192259"/>
    <lineage>
        <taxon>Eukaryota</taxon>
        <taxon>Viridiplantae</taxon>
        <taxon>Streptophyta</taxon>
        <taxon>Embryophyta</taxon>
        <taxon>Tracheophyta</taxon>
        <taxon>Spermatophyta</taxon>
        <taxon>Magnoliopsida</taxon>
        <taxon>eudicotyledons</taxon>
        <taxon>Gunneridae</taxon>
        <taxon>Pentapetalae</taxon>
        <taxon>asterids</taxon>
        <taxon>lamiids</taxon>
        <taxon>Lamiales</taxon>
        <taxon>Lentibulariaceae</taxon>
        <taxon>Genlisea</taxon>
    </lineage>
</organism>
<gene>
    <name evidence="8" type="ORF">M569_01169</name>
</gene>
<comment type="similarity">
    <text evidence="1">Belongs to the peptidase C48 family.</text>
</comment>
<dbReference type="FunFam" id="3.40.395.10:FF:000005">
    <property type="entry name" value="Ubiquitin-like-specific protease ESD4"/>
    <property type="match status" value="1"/>
</dbReference>
<dbReference type="GO" id="GO:0016926">
    <property type="term" value="P:protein desumoylation"/>
    <property type="evidence" value="ECO:0007669"/>
    <property type="project" value="UniProtKB-ARBA"/>
</dbReference>
<dbReference type="Gene3D" id="3.40.395.10">
    <property type="entry name" value="Adenoviral Proteinase, Chain A"/>
    <property type="match status" value="1"/>
</dbReference>
<evidence type="ECO:0000256" key="5">
    <source>
        <dbReference type="ARBA" id="ARBA00022807"/>
    </source>
</evidence>
<protein>
    <recommendedName>
        <fullName evidence="7">Ubiquitin-like protease family profile domain-containing protein</fullName>
    </recommendedName>
</protein>
<name>S8ELP8_9LAMI</name>
<dbReference type="SUPFAM" id="SSF54001">
    <property type="entry name" value="Cysteine proteinases"/>
    <property type="match status" value="1"/>
</dbReference>
<dbReference type="Proteomes" id="UP000015453">
    <property type="component" value="Unassembled WGS sequence"/>
</dbReference>
<accession>S8ELP8</accession>
<feature type="domain" description="Ubiquitin-like protease family profile" evidence="7">
    <location>
        <begin position="74"/>
        <end position="246"/>
    </location>
</feature>
<feature type="region of interest" description="Disordered" evidence="6">
    <location>
        <begin position="28"/>
        <end position="54"/>
    </location>
</feature>
<reference evidence="8 9" key="1">
    <citation type="journal article" date="2013" name="BMC Genomics">
        <title>The miniature genome of a carnivorous plant Genlisea aurea contains a low number of genes and short non-coding sequences.</title>
        <authorList>
            <person name="Leushkin E.V."/>
            <person name="Sutormin R.A."/>
            <person name="Nabieva E.R."/>
            <person name="Penin A.A."/>
            <person name="Kondrashov A.S."/>
            <person name="Logacheva M.D."/>
        </authorList>
    </citation>
    <scope>NUCLEOTIDE SEQUENCE [LARGE SCALE GENOMIC DNA]</scope>
</reference>
<feature type="compositionally biased region" description="Basic and acidic residues" evidence="6">
    <location>
        <begin position="28"/>
        <end position="38"/>
    </location>
</feature>
<evidence type="ECO:0000256" key="4">
    <source>
        <dbReference type="ARBA" id="ARBA00022801"/>
    </source>
</evidence>
<evidence type="ECO:0000313" key="8">
    <source>
        <dbReference type="EMBL" id="EPS73592.1"/>
    </source>
</evidence>
<dbReference type="InterPro" id="IPR003653">
    <property type="entry name" value="Peptidase_C48_C"/>
</dbReference>
<feature type="non-terminal residue" evidence="8">
    <location>
        <position position="1"/>
    </location>
</feature>
<evidence type="ECO:0000313" key="9">
    <source>
        <dbReference type="Proteomes" id="UP000015453"/>
    </source>
</evidence>
<dbReference type="GO" id="GO:0016929">
    <property type="term" value="F:deSUMOylase activity"/>
    <property type="evidence" value="ECO:0007669"/>
    <property type="project" value="TreeGrafter"/>
</dbReference>
<dbReference type="AlphaFoldDB" id="S8ELP8"/>
<dbReference type="GO" id="GO:0006508">
    <property type="term" value="P:proteolysis"/>
    <property type="evidence" value="ECO:0007669"/>
    <property type="project" value="UniProtKB-KW"/>
</dbReference>
<feature type="non-terminal residue" evidence="8">
    <location>
        <position position="276"/>
    </location>
</feature>
<evidence type="ECO:0000256" key="2">
    <source>
        <dbReference type="ARBA" id="ARBA00022670"/>
    </source>
</evidence>
<dbReference type="Pfam" id="PF02902">
    <property type="entry name" value="Peptidase_C48"/>
    <property type="match status" value="1"/>
</dbReference>